<accession>A0A182S0U8</accession>
<keyword evidence="1" id="KW-0732">Signal</keyword>
<dbReference type="EnsemblMetazoa" id="AFUN014124-RA">
    <property type="protein sequence ID" value="AFUN014124-PA"/>
    <property type="gene ID" value="AFUN014124"/>
</dbReference>
<organism evidence="2">
    <name type="scientific">Anopheles funestus</name>
    <name type="common">African malaria mosquito</name>
    <dbReference type="NCBI Taxonomy" id="62324"/>
    <lineage>
        <taxon>Eukaryota</taxon>
        <taxon>Metazoa</taxon>
        <taxon>Ecdysozoa</taxon>
        <taxon>Arthropoda</taxon>
        <taxon>Hexapoda</taxon>
        <taxon>Insecta</taxon>
        <taxon>Pterygota</taxon>
        <taxon>Neoptera</taxon>
        <taxon>Endopterygota</taxon>
        <taxon>Diptera</taxon>
        <taxon>Nematocera</taxon>
        <taxon>Culicoidea</taxon>
        <taxon>Culicidae</taxon>
        <taxon>Anophelinae</taxon>
        <taxon>Anopheles</taxon>
    </lineage>
</organism>
<dbReference type="VEuPathDB" id="VectorBase:AFUN014124"/>
<evidence type="ECO:0008006" key="3">
    <source>
        <dbReference type="Google" id="ProtNLM"/>
    </source>
</evidence>
<evidence type="ECO:0000256" key="1">
    <source>
        <dbReference type="SAM" id="SignalP"/>
    </source>
</evidence>
<dbReference type="AlphaFoldDB" id="A0A182S0U8"/>
<feature type="signal peptide" evidence="1">
    <location>
        <begin position="1"/>
        <end position="19"/>
    </location>
</feature>
<reference evidence="2" key="1">
    <citation type="submission" date="2020-05" db="UniProtKB">
        <authorList>
            <consortium name="EnsemblMetazoa"/>
        </authorList>
    </citation>
    <scope>IDENTIFICATION</scope>
    <source>
        <strain evidence="2">FUMOZ</strain>
    </source>
</reference>
<feature type="chain" id="PRO_5008135387" description="Secreted protein" evidence="1">
    <location>
        <begin position="20"/>
        <end position="96"/>
    </location>
</feature>
<proteinExistence type="predicted"/>
<name>A0A182S0U8_ANOFN</name>
<sequence length="96" mass="11143">MYIAYFHLILFNMAKNAFCSSSGLCLPIVIYENKTHITDVYRNPFTFAISNRLIELTCRFVSICGKNQGNLIRILWTHLVTCFDIVRGRNKCLHIL</sequence>
<protein>
    <recommendedName>
        <fullName evidence="3">Secreted protein</fullName>
    </recommendedName>
</protein>
<evidence type="ECO:0000313" key="2">
    <source>
        <dbReference type="EnsemblMetazoa" id="AFUN014124-PA"/>
    </source>
</evidence>